<dbReference type="NCBIfam" id="TIGR00254">
    <property type="entry name" value="GGDEF"/>
    <property type="match status" value="1"/>
</dbReference>
<dbReference type="InterPro" id="IPR050469">
    <property type="entry name" value="Diguanylate_Cyclase"/>
</dbReference>
<reference evidence="4" key="1">
    <citation type="submission" date="2017-01" db="EMBL/GenBank/DDBJ databases">
        <authorList>
            <person name="Varghese N."/>
            <person name="Submissions S."/>
        </authorList>
    </citation>
    <scope>NUCLEOTIDE SEQUENCE [LARGE SCALE GENOMIC DNA]</scope>
    <source>
        <strain evidence="4">DSM 22306</strain>
    </source>
</reference>
<keyword evidence="4" id="KW-1185">Reference proteome</keyword>
<name>A0A1N7NPK3_9GAMM</name>
<organism evidence="3 4">
    <name type="scientific">Neptunomonas antarctica</name>
    <dbReference type="NCBI Taxonomy" id="619304"/>
    <lineage>
        <taxon>Bacteria</taxon>
        <taxon>Pseudomonadati</taxon>
        <taxon>Pseudomonadota</taxon>
        <taxon>Gammaproteobacteria</taxon>
        <taxon>Oceanospirillales</taxon>
        <taxon>Oceanospirillaceae</taxon>
        <taxon>Neptunomonas</taxon>
    </lineage>
</organism>
<dbReference type="GO" id="GO:0005886">
    <property type="term" value="C:plasma membrane"/>
    <property type="evidence" value="ECO:0007669"/>
    <property type="project" value="TreeGrafter"/>
</dbReference>
<dbReference type="SUPFAM" id="SSF55785">
    <property type="entry name" value="PYP-like sensor domain (PAS domain)"/>
    <property type="match status" value="1"/>
</dbReference>
<sequence length="279" mass="31225">MSNDIAGAEFSSNPLVDFSPHGIVVVDNAHVIYANEAASHVFYTPVSELILMTLSDLNQSQETLQSLLNYAKAAIAEQTIQTYQIALMSGAGLRYYSTTFHPDGHRIYIYFQDISALIQTERSLQTNTTHDSLTGLFNRPQLFMMATQDIARSKRYRTPLSLLVINIANIRSINQSYGYAMGDHVLINVSRALQDALRESDYAARLDNKSFVICLIDATLEQTEIVANRINAVISERNILIADTAITIELAYGHAQFDNVTDHQFDNLLLRAEKNCDEL</sequence>
<dbReference type="RefSeq" id="WP_054339942.1">
    <property type="nucleotide sequence ID" value="NZ_FTOE01000010.1"/>
</dbReference>
<dbReference type="EMBL" id="FTOE01000010">
    <property type="protein sequence ID" value="SIT00232.1"/>
    <property type="molecule type" value="Genomic_DNA"/>
</dbReference>
<gene>
    <name evidence="3" type="ORF">SAMN05421760_110116</name>
</gene>
<evidence type="ECO:0000256" key="1">
    <source>
        <dbReference type="ARBA" id="ARBA00012528"/>
    </source>
</evidence>
<dbReference type="PROSITE" id="PS50887">
    <property type="entry name" value="GGDEF"/>
    <property type="match status" value="1"/>
</dbReference>
<dbReference type="Pfam" id="PF00990">
    <property type="entry name" value="GGDEF"/>
    <property type="match status" value="1"/>
</dbReference>
<evidence type="ECO:0000313" key="3">
    <source>
        <dbReference type="EMBL" id="SIT00232.1"/>
    </source>
</evidence>
<dbReference type="InterPro" id="IPR035965">
    <property type="entry name" value="PAS-like_dom_sf"/>
</dbReference>
<dbReference type="InterPro" id="IPR000160">
    <property type="entry name" value="GGDEF_dom"/>
</dbReference>
<dbReference type="InterPro" id="IPR043128">
    <property type="entry name" value="Rev_trsase/Diguanyl_cyclase"/>
</dbReference>
<dbReference type="GO" id="GO:0052621">
    <property type="term" value="F:diguanylate cyclase activity"/>
    <property type="evidence" value="ECO:0007669"/>
    <property type="project" value="UniProtKB-EC"/>
</dbReference>
<dbReference type="Proteomes" id="UP000185999">
    <property type="component" value="Unassembled WGS sequence"/>
</dbReference>
<dbReference type="SMART" id="SM00267">
    <property type="entry name" value="GGDEF"/>
    <property type="match status" value="1"/>
</dbReference>
<dbReference type="PANTHER" id="PTHR45138">
    <property type="entry name" value="REGULATORY COMPONENTS OF SENSORY TRANSDUCTION SYSTEM"/>
    <property type="match status" value="1"/>
</dbReference>
<dbReference type="CDD" id="cd01949">
    <property type="entry name" value="GGDEF"/>
    <property type="match status" value="1"/>
</dbReference>
<dbReference type="GO" id="GO:1902201">
    <property type="term" value="P:negative regulation of bacterial-type flagellum-dependent cell motility"/>
    <property type="evidence" value="ECO:0007669"/>
    <property type="project" value="TreeGrafter"/>
</dbReference>
<dbReference type="PANTHER" id="PTHR45138:SF24">
    <property type="entry name" value="DIGUANYLATE CYCLASE DGCC-RELATED"/>
    <property type="match status" value="1"/>
</dbReference>
<dbReference type="EC" id="2.7.7.65" evidence="1"/>
<protein>
    <recommendedName>
        <fullName evidence="1">diguanylate cyclase</fullName>
        <ecNumber evidence="1">2.7.7.65</ecNumber>
    </recommendedName>
</protein>
<dbReference type="AlphaFoldDB" id="A0A1N7NPK3"/>
<dbReference type="InterPro" id="IPR029787">
    <property type="entry name" value="Nucleotide_cyclase"/>
</dbReference>
<dbReference type="STRING" id="619304.SAMN05421760_110116"/>
<proteinExistence type="predicted"/>
<evidence type="ECO:0000259" key="2">
    <source>
        <dbReference type="PROSITE" id="PS50887"/>
    </source>
</evidence>
<feature type="domain" description="GGDEF" evidence="2">
    <location>
        <begin position="158"/>
        <end position="279"/>
    </location>
</feature>
<accession>A0A1N7NPK3</accession>
<dbReference type="Gene3D" id="3.30.70.270">
    <property type="match status" value="1"/>
</dbReference>
<dbReference type="OrthoDB" id="9804955at2"/>
<dbReference type="Gene3D" id="3.30.450.20">
    <property type="entry name" value="PAS domain"/>
    <property type="match status" value="1"/>
</dbReference>
<evidence type="ECO:0000313" key="4">
    <source>
        <dbReference type="Proteomes" id="UP000185999"/>
    </source>
</evidence>
<dbReference type="GO" id="GO:0043709">
    <property type="term" value="P:cell adhesion involved in single-species biofilm formation"/>
    <property type="evidence" value="ECO:0007669"/>
    <property type="project" value="TreeGrafter"/>
</dbReference>
<dbReference type="SUPFAM" id="SSF55073">
    <property type="entry name" value="Nucleotide cyclase"/>
    <property type="match status" value="1"/>
</dbReference>